<accession>A0A0B1TSG0</accession>
<dbReference type="Proteomes" id="UP000053660">
    <property type="component" value="Unassembled WGS sequence"/>
</dbReference>
<evidence type="ECO:0000313" key="1">
    <source>
        <dbReference type="EMBL" id="KHJ98350.1"/>
    </source>
</evidence>
<keyword evidence="2" id="KW-1185">Reference proteome</keyword>
<protein>
    <submittedName>
        <fullName evidence="1">Uncharacterized protein</fullName>
    </submittedName>
</protein>
<dbReference type="EMBL" id="KN549323">
    <property type="protein sequence ID" value="KHJ98350.1"/>
    <property type="molecule type" value="Genomic_DNA"/>
</dbReference>
<reference evidence="1 2" key="1">
    <citation type="submission" date="2014-03" db="EMBL/GenBank/DDBJ databases">
        <title>Draft genome of the hookworm Oesophagostomum dentatum.</title>
        <authorList>
            <person name="Mitreva M."/>
        </authorList>
    </citation>
    <scope>NUCLEOTIDE SEQUENCE [LARGE SCALE GENOMIC DNA]</scope>
    <source>
        <strain evidence="1 2">OD-Hann</strain>
    </source>
</reference>
<gene>
    <name evidence="1" type="ORF">OESDEN_01667</name>
</gene>
<dbReference type="AlphaFoldDB" id="A0A0B1TSG0"/>
<proteinExistence type="predicted"/>
<name>A0A0B1TSG0_OESDE</name>
<organism evidence="1 2">
    <name type="scientific">Oesophagostomum dentatum</name>
    <name type="common">Nodular worm</name>
    <dbReference type="NCBI Taxonomy" id="61180"/>
    <lineage>
        <taxon>Eukaryota</taxon>
        <taxon>Metazoa</taxon>
        <taxon>Ecdysozoa</taxon>
        <taxon>Nematoda</taxon>
        <taxon>Chromadorea</taxon>
        <taxon>Rhabditida</taxon>
        <taxon>Rhabditina</taxon>
        <taxon>Rhabditomorpha</taxon>
        <taxon>Strongyloidea</taxon>
        <taxon>Strongylidae</taxon>
        <taxon>Oesophagostomum</taxon>
    </lineage>
</organism>
<evidence type="ECO:0000313" key="2">
    <source>
        <dbReference type="Proteomes" id="UP000053660"/>
    </source>
</evidence>
<sequence length="44" mass="5052">MHRNVQQICRRLSGTTGLILRAFRSHQPSPPLSRHLSILARCSR</sequence>